<dbReference type="InterPro" id="IPR003358">
    <property type="entry name" value="tRNA_(Gua-N-7)_MeTrfase_Trmb"/>
</dbReference>
<evidence type="ECO:0000256" key="2">
    <source>
        <dbReference type="ARBA" id="ARBA00003015"/>
    </source>
</evidence>
<dbReference type="PROSITE" id="PS51625">
    <property type="entry name" value="SAM_MT_TRMB"/>
    <property type="match status" value="1"/>
</dbReference>
<evidence type="ECO:0000256" key="6">
    <source>
        <dbReference type="ARBA" id="ARBA00022694"/>
    </source>
</evidence>
<dbReference type="NCBIfam" id="TIGR00091">
    <property type="entry name" value="tRNA (guanosine(46)-N7)-methyltransferase TrmB"/>
    <property type="match status" value="1"/>
</dbReference>
<dbReference type="HAMAP" id="MF_01057">
    <property type="entry name" value="tRNA_methyltr_TrmB"/>
    <property type="match status" value="1"/>
</dbReference>
<evidence type="ECO:0000313" key="8">
    <source>
        <dbReference type="EMBL" id="MBC3899965.1"/>
    </source>
</evidence>
<feature type="binding site" evidence="7">
    <location>
        <position position="101"/>
    </location>
    <ligand>
        <name>S-adenosyl-L-methionine</name>
        <dbReference type="ChEBI" id="CHEBI:59789"/>
    </ligand>
</feature>
<evidence type="ECO:0000256" key="3">
    <source>
        <dbReference type="ARBA" id="ARBA00022603"/>
    </source>
</evidence>
<dbReference type="RefSeq" id="WP_026393461.1">
    <property type="nucleotide sequence ID" value="NZ_WJBE01000007.1"/>
</dbReference>
<evidence type="ECO:0000313" key="9">
    <source>
        <dbReference type="Proteomes" id="UP000622405"/>
    </source>
</evidence>
<comment type="similarity">
    <text evidence="7">Belongs to the class I-like SAM-binding methyltransferase superfamily. TrmB family.</text>
</comment>
<feature type="binding site" evidence="7">
    <location>
        <position position="160"/>
    </location>
    <ligand>
        <name>substrate</name>
    </ligand>
</feature>
<comment type="caution">
    <text evidence="7">Lacks conserved residue(s) required for the propagation of feature annotation.</text>
</comment>
<protein>
    <recommendedName>
        <fullName evidence="7">tRNA (guanine-N(7)-)-methyltransferase</fullName>
        <ecNumber evidence="7">2.1.1.33</ecNumber>
    </recommendedName>
    <alternativeName>
        <fullName evidence="7">tRNA (guanine(46)-N(7))-methyltransferase</fullName>
    </alternativeName>
    <alternativeName>
        <fullName evidence="7">tRNA(m7G46)-methyltransferase</fullName>
    </alternativeName>
</protein>
<accession>A0ABR6YXV0</accession>
<keyword evidence="3 7" id="KW-0489">Methyltransferase</keyword>
<evidence type="ECO:0000256" key="5">
    <source>
        <dbReference type="ARBA" id="ARBA00022691"/>
    </source>
</evidence>
<evidence type="ECO:0000256" key="1">
    <source>
        <dbReference type="ARBA" id="ARBA00000142"/>
    </source>
</evidence>
<proteinExistence type="inferred from homology"/>
<comment type="caution">
    <text evidence="8">The sequence shown here is derived from an EMBL/GenBank/DDBJ whole genome shotgun (WGS) entry which is preliminary data.</text>
</comment>
<dbReference type="InterPro" id="IPR055361">
    <property type="entry name" value="tRNA_methyltr_TrmB_bact"/>
</dbReference>
<reference evidence="8 9" key="1">
    <citation type="journal article" date="2020" name="mSystems">
        <title>Defining Genomic and Predicted Metabolic Features of the Acetobacterium Genus.</title>
        <authorList>
            <person name="Ross D.E."/>
            <person name="Marshall C.W."/>
            <person name="Gulliver D."/>
            <person name="May H.D."/>
            <person name="Norman R.S."/>
        </authorList>
    </citation>
    <scope>NUCLEOTIDE SEQUENCE [LARGE SCALE GENOMIC DNA]</scope>
    <source>
        <strain evidence="8 9">DSM 4132</strain>
    </source>
</reference>
<comment type="pathway">
    <text evidence="7">tRNA modification; N(7)-methylguanine-tRNA biosynthesis.</text>
</comment>
<feature type="binding site" evidence="7">
    <location>
        <position position="68"/>
    </location>
    <ligand>
        <name>S-adenosyl-L-methionine</name>
        <dbReference type="ChEBI" id="CHEBI:59789"/>
    </ligand>
</feature>
<dbReference type="CDD" id="cd02440">
    <property type="entry name" value="AdoMet_MTases"/>
    <property type="match status" value="1"/>
</dbReference>
<dbReference type="GO" id="GO:0008176">
    <property type="term" value="F:tRNA (guanine(46)-N7)-methyltransferase activity"/>
    <property type="evidence" value="ECO:0007669"/>
    <property type="project" value="UniProtKB-EC"/>
</dbReference>
<feature type="binding site" evidence="7">
    <location>
        <position position="124"/>
    </location>
    <ligand>
        <name>S-adenosyl-L-methionine</name>
        <dbReference type="ChEBI" id="CHEBI:59789"/>
    </ligand>
</feature>
<dbReference type="NCBIfam" id="NF001080">
    <property type="entry name" value="PRK00121.2-2"/>
    <property type="match status" value="1"/>
</dbReference>
<keyword evidence="5 7" id="KW-0949">S-adenosyl-L-methionine</keyword>
<comment type="function">
    <text evidence="2 7">Catalyzes the formation of N(7)-methylguanine at position 46 (m7G46) in tRNA.</text>
</comment>
<organism evidence="8 9">
    <name type="scientific">Acetobacterium malicum</name>
    <dbReference type="NCBI Taxonomy" id="52692"/>
    <lineage>
        <taxon>Bacteria</taxon>
        <taxon>Bacillati</taxon>
        <taxon>Bacillota</taxon>
        <taxon>Clostridia</taxon>
        <taxon>Eubacteriales</taxon>
        <taxon>Eubacteriaceae</taxon>
        <taxon>Acetobacterium</taxon>
    </lineage>
</organism>
<dbReference type="InterPro" id="IPR029063">
    <property type="entry name" value="SAM-dependent_MTases_sf"/>
</dbReference>
<keyword evidence="9" id="KW-1185">Reference proteome</keyword>
<dbReference type="EMBL" id="WJBE01000007">
    <property type="protein sequence ID" value="MBC3899965.1"/>
    <property type="molecule type" value="Genomic_DNA"/>
</dbReference>
<dbReference type="PANTHER" id="PTHR23417">
    <property type="entry name" value="3-DEOXY-D-MANNO-OCTULOSONIC-ACID TRANSFERASE/TRNA GUANINE-N 7 - -METHYLTRANSFERASE"/>
    <property type="match status" value="1"/>
</dbReference>
<dbReference type="Proteomes" id="UP000622405">
    <property type="component" value="Unassembled WGS sequence"/>
</dbReference>
<evidence type="ECO:0000256" key="7">
    <source>
        <dbReference type="HAMAP-Rule" id="MF_01057"/>
    </source>
</evidence>
<keyword evidence="6 7" id="KW-0819">tRNA processing</keyword>
<feature type="binding site" evidence="7">
    <location>
        <position position="43"/>
    </location>
    <ligand>
        <name>S-adenosyl-L-methionine</name>
        <dbReference type="ChEBI" id="CHEBI:59789"/>
    </ligand>
</feature>
<dbReference type="Pfam" id="PF02390">
    <property type="entry name" value="Methyltransf_4"/>
    <property type="match status" value="1"/>
</dbReference>
<keyword evidence="4 7" id="KW-0808">Transferase</keyword>
<evidence type="ECO:0000256" key="4">
    <source>
        <dbReference type="ARBA" id="ARBA00022679"/>
    </source>
</evidence>
<dbReference type="SUPFAM" id="SSF53335">
    <property type="entry name" value="S-adenosyl-L-methionine-dependent methyltransferases"/>
    <property type="match status" value="1"/>
</dbReference>
<comment type="catalytic activity">
    <reaction evidence="1 7">
        <text>guanosine(46) in tRNA + S-adenosyl-L-methionine = N(7)-methylguanosine(46) in tRNA + S-adenosyl-L-homocysteine</text>
        <dbReference type="Rhea" id="RHEA:42708"/>
        <dbReference type="Rhea" id="RHEA-COMP:10188"/>
        <dbReference type="Rhea" id="RHEA-COMP:10189"/>
        <dbReference type="ChEBI" id="CHEBI:57856"/>
        <dbReference type="ChEBI" id="CHEBI:59789"/>
        <dbReference type="ChEBI" id="CHEBI:74269"/>
        <dbReference type="ChEBI" id="CHEBI:74480"/>
        <dbReference type="EC" id="2.1.1.33"/>
    </reaction>
</comment>
<name>A0ABR6YXV0_9FIRM</name>
<dbReference type="Gene3D" id="3.40.50.150">
    <property type="entry name" value="Vaccinia Virus protein VP39"/>
    <property type="match status" value="1"/>
</dbReference>
<sequence>MHIRPKPWARPELEACGFFQAYPPDHRGQWQPLFKKKQPLHIELGCGKGTFIAALGSRHPEINYLAIDLIDAVLGLTKRNIESAYTNKNRAIDNVQIMSWDIERIDMILAPDDGVERIYINFCNPWPRRRYQKKRLTHSKQLEKYKKLLSENGEIYFKTDNDDLFGDSINYFEAAGFAVTTLIPDLHAADYPGNIETEHEKMYAEQGIKIKFLIATIG</sequence>
<dbReference type="EC" id="2.1.1.33" evidence="7"/>
<dbReference type="PANTHER" id="PTHR23417:SF14">
    <property type="entry name" value="PENTACOTRIPEPTIDE-REPEAT REGION OF PRORP DOMAIN-CONTAINING PROTEIN"/>
    <property type="match status" value="1"/>
</dbReference>
<gene>
    <name evidence="7 8" type="primary">trmB</name>
    <name evidence="8" type="ORF">GH811_10080</name>
</gene>